<comment type="subunit">
    <text evidence="3">Homodimer.</text>
</comment>
<proteinExistence type="inferred from homology"/>
<comment type="catalytic activity">
    <reaction evidence="12">
        <text>[L-4-(L-arginin-2-N-yl)aspartate](n) + L-aspartate + ATP = [L-4-(L-arginin-2-N-yl)aspartate](n)-L-aspartate + ADP + phosphate + H(+)</text>
        <dbReference type="Rhea" id="RHEA:13277"/>
        <dbReference type="Rhea" id="RHEA-COMP:13728"/>
        <dbReference type="Rhea" id="RHEA-COMP:13733"/>
        <dbReference type="ChEBI" id="CHEBI:15378"/>
        <dbReference type="ChEBI" id="CHEBI:29991"/>
        <dbReference type="ChEBI" id="CHEBI:30616"/>
        <dbReference type="ChEBI" id="CHEBI:43474"/>
        <dbReference type="ChEBI" id="CHEBI:137986"/>
        <dbReference type="ChEBI" id="CHEBI:137990"/>
        <dbReference type="ChEBI" id="CHEBI:456216"/>
        <dbReference type="EC" id="6.3.2.29"/>
    </reaction>
</comment>
<dbReference type="PANTHER" id="PTHR23135">
    <property type="entry name" value="MUR LIGASE FAMILY MEMBER"/>
    <property type="match status" value="1"/>
</dbReference>
<dbReference type="InterPro" id="IPR013221">
    <property type="entry name" value="Mur_ligase_cen"/>
</dbReference>
<dbReference type="PROSITE" id="PS50975">
    <property type="entry name" value="ATP_GRASP"/>
    <property type="match status" value="1"/>
</dbReference>
<accession>A0ABU2YAQ7</accession>
<protein>
    <recommendedName>
        <fullName evidence="6">Cyanophycin synthetase</fullName>
        <ecNumber evidence="5">6.3.2.29</ecNumber>
        <ecNumber evidence="4">6.3.2.30</ecNumber>
    </recommendedName>
    <alternativeName>
        <fullName evidence="10">Cyanophycin synthase</fullName>
    </alternativeName>
</protein>
<gene>
    <name evidence="15" type="primary">cphA</name>
    <name evidence="15" type="ORF">RM538_04620</name>
</gene>
<dbReference type="EMBL" id="JAVRHZ010000002">
    <property type="protein sequence ID" value="MDT0555276.1"/>
    <property type="molecule type" value="Genomic_DNA"/>
</dbReference>
<dbReference type="InterPro" id="IPR004101">
    <property type="entry name" value="Mur_ligase_C"/>
</dbReference>
<dbReference type="Proteomes" id="UP001254488">
    <property type="component" value="Unassembled WGS sequence"/>
</dbReference>
<evidence type="ECO:0000256" key="11">
    <source>
        <dbReference type="ARBA" id="ARBA00048094"/>
    </source>
</evidence>
<keyword evidence="8 13" id="KW-0547">Nucleotide-binding</keyword>
<comment type="similarity">
    <text evidence="2">In the C-terminal section; belongs to the MurCDEF family.</text>
</comment>
<comment type="function">
    <text evidence="1">Catalyzes the ATP-dependent polymerization of arginine and aspartate to multi-L-arginyl-poly-L-aspartic acid (cyanophycin; a water-insoluble reserve polymer).</text>
</comment>
<evidence type="ECO:0000256" key="4">
    <source>
        <dbReference type="ARBA" id="ARBA00012968"/>
    </source>
</evidence>
<dbReference type="GO" id="GO:0071160">
    <property type="term" value="F:cyanophycin synthetase activity (L-aspartate-adding)"/>
    <property type="evidence" value="ECO:0007669"/>
    <property type="project" value="UniProtKB-EC"/>
</dbReference>
<evidence type="ECO:0000256" key="1">
    <source>
        <dbReference type="ARBA" id="ARBA00003184"/>
    </source>
</evidence>
<dbReference type="SUPFAM" id="SSF53623">
    <property type="entry name" value="MurD-like peptide ligases, catalytic domain"/>
    <property type="match status" value="1"/>
</dbReference>
<dbReference type="EC" id="6.3.2.30" evidence="4"/>
<dbReference type="NCBIfam" id="NF010623">
    <property type="entry name" value="PRK14016.1"/>
    <property type="match status" value="1"/>
</dbReference>
<dbReference type="InterPro" id="IPR036565">
    <property type="entry name" value="Mur-like_cat_sf"/>
</dbReference>
<dbReference type="PANTHER" id="PTHR23135:SF18">
    <property type="entry name" value="CYANOPHYCIN SYNTHETASE"/>
    <property type="match status" value="1"/>
</dbReference>
<dbReference type="Pfam" id="PF08245">
    <property type="entry name" value="Mur_ligase_M"/>
    <property type="match status" value="1"/>
</dbReference>
<dbReference type="GO" id="GO:0071161">
    <property type="term" value="F:cyanophycin synthetase activity (L-arginine-adding)"/>
    <property type="evidence" value="ECO:0007669"/>
    <property type="project" value="UniProtKB-EC"/>
</dbReference>
<evidence type="ECO:0000256" key="12">
    <source>
        <dbReference type="ARBA" id="ARBA00048425"/>
    </source>
</evidence>
<dbReference type="InterPro" id="IPR011761">
    <property type="entry name" value="ATP-grasp"/>
</dbReference>
<evidence type="ECO:0000256" key="9">
    <source>
        <dbReference type="ARBA" id="ARBA00022840"/>
    </source>
</evidence>
<sequence>MKIREINAMRGPNYWSVRRHKLIVMVLDLEKMEDFPSDKVPGFSDRLKKMFPSMYSHRCSVGEPGGFFQRVDDGTWMGHIIEHIALEIQTLAGMDTGFGRTRDYGERGVYNVVFSYMEENVGRYAAEASVKICEALIAGEEYDLEPDIQRMRELREKARLGPSTGSIVEEAESRGIPWIRLNQYSLVQLGYGANQKRIQATVTSETSSIGVELACDKEDTKYLLEQAEVEVPRGDIISRERSLEDACRYVSYPLVIKPIDGNHGRGITVDIQNYEDALVAFHAAKEVSRRVIVEKYITGEDHRLLVINNVLVAAAKRTPAHVIGDGKSTVEELVDEVNKDPRRGYGHENVLTQITINDLTKTILKDAGYTVDSVIPEGEMLILKDTANLSTGGTAEDITDIVHPANVSMAERISKIIDLDICGIDIMTTDITKPLSETGGAVLEVNAGPGFRMHLAPTTGLPRNVAAPVVDKLFPQQGDTGRIPIVAITGTNGKTTTSRLIAHMAKMKGYRVGYTTSDGVYIQNRLLMTGDCTGPASAEFVLKDPTVNFAVLECARGGLLRAGLGFGNCDVAVVTNVAADHLGLKGIHTIEQLARVKGVIPETVLPDGHAILNADDDLVYDMRRNIDCNLALFSMDENNPRVQALQRKGGITAVYENGYVTLCRGAWKMRIMKAEDIPLTYGGKAKFMIQNVLAAVIAANVRGISIEDMKAALETFIPSASQTPGRLNLFKFKNFKILLDYAHNPAGMRALKDFSDELDASHKVCIIAGIGDRREEDNNMIGSIAAEMSDEIIIRQDKRLRGKTEEELIKMLDDGIKMKNPKMKTTIIPSEKEAITFAVNNAKKDSLIILCSDVVPDALDLVQKFKAQEAAGEKVFSQ</sequence>
<evidence type="ECO:0000256" key="5">
    <source>
        <dbReference type="ARBA" id="ARBA00013005"/>
    </source>
</evidence>
<dbReference type="Gene3D" id="3.40.1190.10">
    <property type="entry name" value="Mur-like, catalytic domain"/>
    <property type="match status" value="1"/>
</dbReference>
<evidence type="ECO:0000256" key="8">
    <source>
        <dbReference type="ARBA" id="ARBA00022741"/>
    </source>
</evidence>
<organism evidence="15 16">
    <name type="scientific">Patiriisocius hiemis</name>
    <dbReference type="NCBI Taxonomy" id="3075604"/>
    <lineage>
        <taxon>Bacteria</taxon>
        <taxon>Pseudomonadati</taxon>
        <taxon>Bacteroidota</taxon>
        <taxon>Flavobacteriia</taxon>
        <taxon>Flavobacteriales</taxon>
        <taxon>Flavobacteriaceae</taxon>
        <taxon>Patiriisocius</taxon>
    </lineage>
</organism>
<evidence type="ECO:0000256" key="13">
    <source>
        <dbReference type="PROSITE-ProRule" id="PRU00409"/>
    </source>
</evidence>
<evidence type="ECO:0000256" key="10">
    <source>
        <dbReference type="ARBA" id="ARBA00031353"/>
    </source>
</evidence>
<dbReference type="InterPro" id="IPR013651">
    <property type="entry name" value="ATP-grasp_RimK-type"/>
</dbReference>
<keyword evidence="9 13" id="KW-0067">ATP-binding</keyword>
<comment type="caution">
    <text evidence="15">The sequence shown here is derived from an EMBL/GenBank/DDBJ whole genome shotgun (WGS) entry which is preliminary data.</text>
</comment>
<dbReference type="InterPro" id="IPR044019">
    <property type="entry name" value="Cyanophycin_syn_N"/>
</dbReference>
<dbReference type="Pfam" id="PF18921">
    <property type="entry name" value="Cyanophycin_syn"/>
    <property type="match status" value="1"/>
</dbReference>
<dbReference type="EC" id="6.3.2.29" evidence="5"/>
<feature type="domain" description="ATP-grasp" evidence="14">
    <location>
        <begin position="221"/>
        <end position="474"/>
    </location>
</feature>
<evidence type="ECO:0000259" key="14">
    <source>
        <dbReference type="PROSITE" id="PS50975"/>
    </source>
</evidence>
<dbReference type="Gene3D" id="3.30.470.20">
    <property type="entry name" value="ATP-grasp fold, B domain"/>
    <property type="match status" value="2"/>
</dbReference>
<dbReference type="InterPro" id="IPR036615">
    <property type="entry name" value="Mur_ligase_C_dom_sf"/>
</dbReference>
<dbReference type="Pfam" id="PF02875">
    <property type="entry name" value="Mur_ligase_C"/>
    <property type="match status" value="1"/>
</dbReference>
<name>A0ABU2YAQ7_9FLAO</name>
<comment type="catalytic activity">
    <reaction evidence="11">
        <text>[L-4-(L-arginin-2-N-yl)aspartate](n)-L-aspartate + L-arginine + ATP = [L-4-(L-arginin-2-N-yl)aspartate](n+1) + ADP + phosphate + H(+)</text>
        <dbReference type="Rhea" id="RHEA:23888"/>
        <dbReference type="Rhea" id="RHEA-COMP:13732"/>
        <dbReference type="Rhea" id="RHEA-COMP:13733"/>
        <dbReference type="ChEBI" id="CHEBI:15378"/>
        <dbReference type="ChEBI" id="CHEBI:30616"/>
        <dbReference type="ChEBI" id="CHEBI:32682"/>
        <dbReference type="ChEBI" id="CHEBI:43474"/>
        <dbReference type="ChEBI" id="CHEBI:137986"/>
        <dbReference type="ChEBI" id="CHEBI:137990"/>
        <dbReference type="ChEBI" id="CHEBI:456216"/>
        <dbReference type="EC" id="6.3.2.30"/>
    </reaction>
</comment>
<reference evidence="15 16" key="1">
    <citation type="submission" date="2023-09" db="EMBL/GenBank/DDBJ databases">
        <authorList>
            <person name="Rey-Velasco X."/>
        </authorList>
    </citation>
    <scope>NUCLEOTIDE SEQUENCE [LARGE SCALE GENOMIC DNA]</scope>
    <source>
        <strain evidence="15 16">W242</strain>
    </source>
</reference>
<dbReference type="RefSeq" id="WP_311332233.1">
    <property type="nucleotide sequence ID" value="NZ_JAVRHZ010000002.1"/>
</dbReference>
<dbReference type="Gene3D" id="3.90.190.20">
    <property type="entry name" value="Mur ligase, C-terminal domain"/>
    <property type="match status" value="1"/>
</dbReference>
<evidence type="ECO:0000256" key="3">
    <source>
        <dbReference type="ARBA" id="ARBA00011738"/>
    </source>
</evidence>
<dbReference type="SUPFAM" id="SSF56059">
    <property type="entry name" value="Glutathione synthetase ATP-binding domain-like"/>
    <property type="match status" value="1"/>
</dbReference>
<dbReference type="Pfam" id="PF08443">
    <property type="entry name" value="RimK"/>
    <property type="match status" value="1"/>
</dbReference>
<dbReference type="SUPFAM" id="SSF53244">
    <property type="entry name" value="MurD-like peptide ligases, peptide-binding domain"/>
    <property type="match status" value="1"/>
</dbReference>
<evidence type="ECO:0000256" key="6">
    <source>
        <dbReference type="ARBA" id="ARBA00022036"/>
    </source>
</evidence>
<evidence type="ECO:0000256" key="7">
    <source>
        <dbReference type="ARBA" id="ARBA00022598"/>
    </source>
</evidence>
<dbReference type="InterPro" id="IPR011810">
    <property type="entry name" value="Cya_phycin_syn"/>
</dbReference>
<evidence type="ECO:0000313" key="15">
    <source>
        <dbReference type="EMBL" id="MDT0555276.1"/>
    </source>
</evidence>
<dbReference type="NCBIfam" id="TIGR02068">
    <property type="entry name" value="cya_phycin_syn"/>
    <property type="match status" value="1"/>
</dbReference>
<keyword evidence="7 15" id="KW-0436">Ligase</keyword>
<evidence type="ECO:0000313" key="16">
    <source>
        <dbReference type="Proteomes" id="UP001254488"/>
    </source>
</evidence>
<keyword evidence="16" id="KW-1185">Reference proteome</keyword>
<evidence type="ECO:0000256" key="2">
    <source>
        <dbReference type="ARBA" id="ARBA00009060"/>
    </source>
</evidence>